<dbReference type="GO" id="GO:0006107">
    <property type="term" value="P:oxaloacetate metabolic process"/>
    <property type="evidence" value="ECO:0007669"/>
    <property type="project" value="TreeGrafter"/>
</dbReference>
<dbReference type="OrthoDB" id="9170at2157"/>
<dbReference type="RefSeq" id="WP_012997276.1">
    <property type="nucleotide sequence ID" value="NC_013926.1"/>
</dbReference>
<evidence type="ECO:0000313" key="5">
    <source>
        <dbReference type="EMBL" id="ADD08778.1"/>
    </source>
</evidence>
<evidence type="ECO:0000256" key="1">
    <source>
        <dbReference type="ARBA" id="ARBA00001946"/>
    </source>
</evidence>
<feature type="domain" description="HpcH/HpaI aldolase/citrate lyase" evidence="4">
    <location>
        <begin position="5"/>
        <end position="219"/>
    </location>
</feature>
<dbReference type="HOGENOM" id="CLU_044864_0_0_2"/>
<organism evidence="5 6">
    <name type="scientific">Aciduliprofundum boonei (strain DSM 19572 / T469)</name>
    <dbReference type="NCBI Taxonomy" id="439481"/>
    <lineage>
        <taxon>Archaea</taxon>
        <taxon>Methanobacteriati</taxon>
        <taxon>Thermoplasmatota</taxon>
        <taxon>DHVE2 group</taxon>
        <taxon>Candidatus Aciduliprofundum</taxon>
    </lineage>
</organism>
<dbReference type="Proteomes" id="UP000001400">
    <property type="component" value="Chromosome"/>
</dbReference>
<dbReference type="KEGG" id="abi:Aboo_0969"/>
<gene>
    <name evidence="5" type="ordered locus">Aboo_0969</name>
</gene>
<dbReference type="SUPFAM" id="SSF51621">
    <property type="entry name" value="Phosphoenolpyruvate/pyruvate domain"/>
    <property type="match status" value="1"/>
</dbReference>
<dbReference type="InterPro" id="IPR005000">
    <property type="entry name" value="Aldolase/citrate-lyase_domain"/>
</dbReference>
<dbReference type="GeneID" id="8827923"/>
<dbReference type="InterPro" id="IPR011206">
    <property type="entry name" value="Citrate_lyase_beta/mcl1/mcl2"/>
</dbReference>
<protein>
    <submittedName>
        <fullName evidence="5">Citrate (Pro-3S)-lyase</fullName>
        <ecNumber evidence="5">4.1.3.6</ecNumber>
    </submittedName>
</protein>
<reference evidence="5" key="1">
    <citation type="submission" date="2010-02" db="EMBL/GenBank/DDBJ databases">
        <title>Complete sequence of Aciduliprofundum boonei T469.</title>
        <authorList>
            <consortium name="US DOE Joint Genome Institute"/>
            <person name="Lucas S."/>
            <person name="Copeland A."/>
            <person name="Lapidus A."/>
            <person name="Cheng J.-F."/>
            <person name="Bruce D."/>
            <person name="Goodwin L."/>
            <person name="Pitluck S."/>
            <person name="Saunders E."/>
            <person name="Detter J.C."/>
            <person name="Han C."/>
            <person name="Tapia R."/>
            <person name="Land M."/>
            <person name="Hauser L."/>
            <person name="Kyrpides N."/>
            <person name="Mikhailova N."/>
            <person name="Flores G."/>
            <person name="Reysenbach A.-L."/>
            <person name="Woyke T."/>
        </authorList>
    </citation>
    <scope>NUCLEOTIDE SEQUENCE</scope>
    <source>
        <strain evidence="5">T469</strain>
    </source>
</reference>
<dbReference type="GO" id="GO:0000287">
    <property type="term" value="F:magnesium ion binding"/>
    <property type="evidence" value="ECO:0007669"/>
    <property type="project" value="TreeGrafter"/>
</dbReference>
<dbReference type="GO" id="GO:0016829">
    <property type="term" value="F:lyase activity"/>
    <property type="evidence" value="ECO:0007669"/>
    <property type="project" value="UniProtKB-KW"/>
</dbReference>
<dbReference type="PANTHER" id="PTHR32308">
    <property type="entry name" value="LYASE BETA SUBUNIT, PUTATIVE (AFU_ORTHOLOGUE AFUA_4G13030)-RELATED"/>
    <property type="match status" value="1"/>
</dbReference>
<proteinExistence type="predicted"/>
<evidence type="ECO:0000256" key="2">
    <source>
        <dbReference type="ARBA" id="ARBA00022723"/>
    </source>
</evidence>
<dbReference type="Pfam" id="PF03328">
    <property type="entry name" value="HpcH_HpaI"/>
    <property type="match status" value="1"/>
</dbReference>
<evidence type="ECO:0000259" key="4">
    <source>
        <dbReference type="Pfam" id="PF03328"/>
    </source>
</evidence>
<comment type="cofactor">
    <cofactor evidence="1">
        <name>Mg(2+)</name>
        <dbReference type="ChEBI" id="CHEBI:18420"/>
    </cofactor>
</comment>
<dbReference type="PANTHER" id="PTHR32308:SF0">
    <property type="entry name" value="HPCH_HPAI ALDOLASE_CITRATE LYASE DOMAIN-CONTAINING PROTEIN"/>
    <property type="match status" value="1"/>
</dbReference>
<evidence type="ECO:0000313" key="6">
    <source>
        <dbReference type="Proteomes" id="UP000001400"/>
    </source>
</evidence>
<dbReference type="InterPro" id="IPR015813">
    <property type="entry name" value="Pyrv/PenolPyrv_kinase-like_dom"/>
</dbReference>
<dbReference type="PIRSF" id="PIRSF015582">
    <property type="entry name" value="Cit_lyase_B"/>
    <property type="match status" value="1"/>
</dbReference>
<accession>D3T9J9</accession>
<dbReference type="EC" id="4.1.3.6" evidence="5"/>
<dbReference type="InterPro" id="IPR040442">
    <property type="entry name" value="Pyrv_kinase-like_dom_sf"/>
</dbReference>
<evidence type="ECO:0000256" key="3">
    <source>
        <dbReference type="ARBA" id="ARBA00022842"/>
    </source>
</evidence>
<keyword evidence="6" id="KW-1185">Reference proteome</keyword>
<keyword evidence="2" id="KW-0479">Metal-binding</keyword>
<dbReference type="AlphaFoldDB" id="D3T9J9"/>
<dbReference type="EMBL" id="CP001941">
    <property type="protein sequence ID" value="ADD08778.1"/>
    <property type="molecule type" value="Genomic_DNA"/>
</dbReference>
<keyword evidence="5" id="KW-0456">Lyase</keyword>
<keyword evidence="3" id="KW-0460">Magnesium</keyword>
<sequence length="282" mass="31702">MKLRRTRLYIPGNNPHLVENAGLYGADAVILDLEDSVPITQKFDARILVKYSLQNVDFGKSEKWVRINGIDTPYWKKDLEEILPYCDVINLPKVESLEDVNAADQEMSLIEDDNGLEPRKLVPIIETVRGLKNARDIATHPRVVALAWGGEDLTADLGIPRKKALILDYVRAEIVLAAKAEKKQALDTVFSNVKDTEGLFNYAQRARYMGFDGIGVIHPNQIEVVHRAFKPTDEEIEEARRIIEAAKEAEREGKAVISLNGRMIDPPVVERARKILALAEVD</sequence>
<name>D3T9J9_ACIB4</name>
<dbReference type="Gene3D" id="3.20.20.60">
    <property type="entry name" value="Phosphoenolpyruvate-binding domains"/>
    <property type="match status" value="1"/>
</dbReference>